<feature type="region of interest" description="Disordered" evidence="1">
    <location>
        <begin position="1"/>
        <end position="42"/>
    </location>
</feature>
<keyword evidence="3" id="KW-1185">Reference proteome</keyword>
<feature type="compositionally biased region" description="Basic and acidic residues" evidence="1">
    <location>
        <begin position="27"/>
        <end position="40"/>
    </location>
</feature>
<feature type="compositionally biased region" description="Basic and acidic residues" evidence="1">
    <location>
        <begin position="1"/>
        <end position="11"/>
    </location>
</feature>
<evidence type="ECO:0000313" key="2">
    <source>
        <dbReference type="EMBL" id="QEE18122.1"/>
    </source>
</evidence>
<accession>A0A5B9DG82</accession>
<dbReference type="AlphaFoldDB" id="A0A5B9DG82"/>
<proteinExistence type="predicted"/>
<dbReference type="GeneID" id="41331925"/>
<dbReference type="EMBL" id="CP042905">
    <property type="protein sequence ID" value="QEE18122.1"/>
    <property type="molecule type" value="Genomic_DNA"/>
</dbReference>
<organism evidence="2 3">
    <name type="scientific">Promethearchaeum syntrophicum</name>
    <dbReference type="NCBI Taxonomy" id="2594042"/>
    <lineage>
        <taxon>Archaea</taxon>
        <taxon>Promethearchaeati</taxon>
        <taxon>Promethearchaeota</taxon>
        <taxon>Promethearchaeia</taxon>
        <taxon>Promethearchaeales</taxon>
        <taxon>Promethearchaeaceae</taxon>
        <taxon>Promethearchaeum</taxon>
    </lineage>
</organism>
<sequence length="138" mass="16327">MENDKEYIPRKKDFKSRNFQPIKKRRLNEDFEKNNDESGPRLENILENGKINETQIKEEEIPELTFENFPIEAAVHSEPPDMMDILLQAAVHREPENIPMPSSMPLLKKFKKNIRRLISLNVNVLELYHQISLNMENL</sequence>
<name>A0A5B9DG82_9ARCH</name>
<evidence type="ECO:0000256" key="1">
    <source>
        <dbReference type="SAM" id="MobiDB-lite"/>
    </source>
</evidence>
<evidence type="ECO:0000313" key="3">
    <source>
        <dbReference type="Proteomes" id="UP000321408"/>
    </source>
</evidence>
<dbReference type="KEGG" id="psyt:DSAG12_03960"/>
<gene>
    <name evidence="2" type="ORF">DSAG12_03960</name>
</gene>
<dbReference type="RefSeq" id="WP_147665121.1">
    <property type="nucleotide sequence ID" value="NZ_CP042905.2"/>
</dbReference>
<reference evidence="2 3" key="2">
    <citation type="journal article" date="2024" name="Int. J. Syst. Evol. Microbiol.">
        <title>Promethearchaeum syntrophicum gen. nov., sp. nov., an anaerobic, obligately syntrophic archaeon, the first isolate of the lineage 'Asgard' archaea, and proposal of the new archaeal phylum Promethearchaeota phyl. nov. and kingdom Promethearchaeati regn. nov.</title>
        <authorList>
            <person name="Imachi H."/>
            <person name="Nobu M.K."/>
            <person name="Kato S."/>
            <person name="Takaki Y."/>
            <person name="Miyazaki M."/>
            <person name="Miyata M."/>
            <person name="Ogawara M."/>
            <person name="Saito Y."/>
            <person name="Sakai S."/>
            <person name="Tahara Y.O."/>
            <person name="Takano Y."/>
            <person name="Tasumi E."/>
            <person name="Uematsu K."/>
            <person name="Yoshimura T."/>
            <person name="Itoh T."/>
            <person name="Ohkuma M."/>
            <person name="Takai K."/>
        </authorList>
    </citation>
    <scope>NUCLEOTIDE SEQUENCE [LARGE SCALE GENOMIC DNA]</scope>
    <source>
        <strain evidence="2 3">MK-D1</strain>
    </source>
</reference>
<reference evidence="2 3" key="1">
    <citation type="journal article" date="2020" name="Nature">
        <title>Isolation of an archaeon at the prokaryote-eukaryote interface.</title>
        <authorList>
            <person name="Imachi H."/>
            <person name="Nobu M.K."/>
            <person name="Nakahara N."/>
            <person name="Morono Y."/>
            <person name="Ogawara M."/>
            <person name="Takaki Y."/>
            <person name="Takano Y."/>
            <person name="Uematsu K."/>
            <person name="Ikuta T."/>
            <person name="Ito M."/>
            <person name="Matsui Y."/>
            <person name="Miyazaki M."/>
            <person name="Murata K."/>
            <person name="Saito Y."/>
            <person name="Sakai S."/>
            <person name="Song C."/>
            <person name="Tasumi E."/>
            <person name="Yamanaka Y."/>
            <person name="Yamaguchi T."/>
            <person name="Kamagata Y."/>
            <person name="Tamaki H."/>
            <person name="Takai K."/>
        </authorList>
    </citation>
    <scope>NUCLEOTIDE SEQUENCE [LARGE SCALE GENOMIC DNA]</scope>
    <source>
        <strain evidence="2 3">MK-D1</strain>
    </source>
</reference>
<protein>
    <submittedName>
        <fullName evidence="2">Uncharacterized protein</fullName>
    </submittedName>
</protein>
<dbReference type="Proteomes" id="UP000321408">
    <property type="component" value="Chromosome"/>
</dbReference>